<dbReference type="RefSeq" id="WP_138447841.1">
    <property type="nucleotide sequence ID" value="NZ_VBUT01000004.1"/>
</dbReference>
<comment type="caution">
    <text evidence="1">The sequence shown here is derived from an EMBL/GenBank/DDBJ whole genome shotgun (WGS) entry which is preliminary data.</text>
</comment>
<sequence>MADGDIDYGQTQIAAFNAAAAAGTIRYEEGVARDAAAQYDNMIDGLFAVRDKMRQATNHTSFGGLESAKQLQQGFAAKAADGIDVIDKLIEGAMRLKEAYLRAGNLIIDADAQNAATTRFVADVNSTGGAQS</sequence>
<organism evidence="1 2">
    <name type="scientific">Nocardia cyriacigeorgica</name>
    <dbReference type="NCBI Taxonomy" id="135487"/>
    <lineage>
        <taxon>Bacteria</taxon>
        <taxon>Bacillati</taxon>
        <taxon>Actinomycetota</taxon>
        <taxon>Actinomycetes</taxon>
        <taxon>Mycobacteriales</taxon>
        <taxon>Nocardiaceae</taxon>
        <taxon>Nocardia</taxon>
    </lineage>
</organism>
<dbReference type="EMBL" id="VBUT01000004">
    <property type="protein sequence ID" value="TLF78468.1"/>
    <property type="molecule type" value="Genomic_DNA"/>
</dbReference>
<protein>
    <submittedName>
        <fullName evidence="1">Uncharacterized protein</fullName>
    </submittedName>
</protein>
<evidence type="ECO:0000313" key="2">
    <source>
        <dbReference type="Proteomes" id="UP000306378"/>
    </source>
</evidence>
<dbReference type="AlphaFoldDB" id="A0A5R8NSD1"/>
<reference evidence="1 2" key="1">
    <citation type="submission" date="2019-05" db="EMBL/GenBank/DDBJ databases">
        <title>Genomes sequences of two Nocardia cyriacigeorgica environmental isolates, type strains Nocardia asteroides ATCC 19247 and Nocardia cyriacigeorgica DSM 44484.</title>
        <authorList>
            <person name="Vautrin F."/>
            <person name="Bergeron E."/>
            <person name="Dubost A."/>
            <person name="Abrouk D."/>
            <person name="Rodriguez Nava V."/>
            <person name="Pujic P."/>
        </authorList>
    </citation>
    <scope>NUCLEOTIDE SEQUENCE [LARGE SCALE GENOMIC DNA]</scope>
    <source>
        <strain evidence="1 2">EML 446</strain>
    </source>
</reference>
<proteinExistence type="predicted"/>
<name>A0A5R8NSD1_9NOCA</name>
<evidence type="ECO:0000313" key="1">
    <source>
        <dbReference type="EMBL" id="TLF78468.1"/>
    </source>
</evidence>
<dbReference type="Proteomes" id="UP000306378">
    <property type="component" value="Unassembled WGS sequence"/>
</dbReference>
<gene>
    <name evidence="1" type="ORF">FEK34_11580</name>
</gene>
<accession>A0A5R8NSD1</accession>